<proteinExistence type="predicted"/>
<organism evidence="1 2">
    <name type="scientific">Bifidobacterium adolescentis</name>
    <dbReference type="NCBI Taxonomy" id="1680"/>
    <lineage>
        <taxon>Bacteria</taxon>
        <taxon>Bacillati</taxon>
        <taxon>Actinomycetota</taxon>
        <taxon>Actinomycetes</taxon>
        <taxon>Bifidobacteriales</taxon>
        <taxon>Bifidobacteriaceae</taxon>
        <taxon>Bifidobacterium</taxon>
    </lineage>
</organism>
<feature type="non-terminal residue" evidence="1">
    <location>
        <position position="1"/>
    </location>
</feature>
<reference evidence="1 2" key="1">
    <citation type="submission" date="2018-08" db="EMBL/GenBank/DDBJ databases">
        <title>A genome reference for cultivated species of the human gut microbiota.</title>
        <authorList>
            <person name="Zou Y."/>
            <person name="Xue W."/>
            <person name="Luo G."/>
        </authorList>
    </citation>
    <scope>NUCLEOTIDE SEQUENCE [LARGE SCALE GENOMIC DNA]</scope>
    <source>
        <strain evidence="1 2">AF21-27</strain>
    </source>
</reference>
<keyword evidence="1" id="KW-0378">Hydrolase</keyword>
<evidence type="ECO:0000313" key="2">
    <source>
        <dbReference type="Proteomes" id="UP000285462"/>
    </source>
</evidence>
<protein>
    <submittedName>
        <fullName evidence="1">Restriction endonuclease subunit S</fullName>
    </submittedName>
</protein>
<name>A0A412K4P1_BIFAD</name>
<comment type="caution">
    <text evidence="1">The sequence shown here is derived from an EMBL/GenBank/DDBJ whole genome shotgun (WGS) entry which is preliminary data.</text>
</comment>
<keyword evidence="1" id="KW-0540">Nuclease</keyword>
<gene>
    <name evidence="1" type="ORF">DWX79_09740</name>
</gene>
<dbReference type="GO" id="GO:0004519">
    <property type="term" value="F:endonuclease activity"/>
    <property type="evidence" value="ECO:0007669"/>
    <property type="project" value="UniProtKB-KW"/>
</dbReference>
<evidence type="ECO:0000313" key="1">
    <source>
        <dbReference type="EMBL" id="RGS63428.1"/>
    </source>
</evidence>
<dbReference type="SUPFAM" id="SSF116734">
    <property type="entry name" value="DNA methylase specificity domain"/>
    <property type="match status" value="1"/>
</dbReference>
<dbReference type="Proteomes" id="UP000285462">
    <property type="component" value="Unassembled WGS sequence"/>
</dbReference>
<keyword evidence="1" id="KW-0255">Endonuclease</keyword>
<dbReference type="AlphaFoldDB" id="A0A412K4P1"/>
<sequence length="40" mass="4715">EQLEFATFVAQVDKSRFVAQQQIEKLQMLYDSLAQEYFGD</sequence>
<accession>A0A412K4P1</accession>
<dbReference type="EMBL" id="QRVT01000020">
    <property type="protein sequence ID" value="RGS63428.1"/>
    <property type="molecule type" value="Genomic_DNA"/>
</dbReference>